<feature type="transmembrane region" description="Helical" evidence="1">
    <location>
        <begin position="93"/>
        <end position="113"/>
    </location>
</feature>
<keyword evidence="4" id="KW-1185">Reference proteome</keyword>
<dbReference type="Gene3D" id="3.30.565.10">
    <property type="entry name" value="Histidine kinase-like ATPase, C-terminal domain"/>
    <property type="match status" value="1"/>
</dbReference>
<dbReference type="PANTHER" id="PTHR40448">
    <property type="entry name" value="TWO-COMPONENT SENSOR HISTIDINE KINASE"/>
    <property type="match status" value="1"/>
</dbReference>
<dbReference type="CDD" id="cd16935">
    <property type="entry name" value="HATPase_AgrC-ComD-like"/>
    <property type="match status" value="1"/>
</dbReference>
<dbReference type="InterPro" id="IPR032834">
    <property type="entry name" value="NatK-like_C"/>
</dbReference>
<reference evidence="3 4" key="1">
    <citation type="submission" date="2020-08" db="EMBL/GenBank/DDBJ databases">
        <title>Genome public.</title>
        <authorList>
            <person name="Liu C."/>
            <person name="Sun Q."/>
        </authorList>
    </citation>
    <scope>NUCLEOTIDE SEQUENCE [LARGE SCALE GENOMIC DNA]</scope>
    <source>
        <strain evidence="3 4">M16</strain>
    </source>
</reference>
<feature type="transmembrane region" description="Helical" evidence="1">
    <location>
        <begin position="125"/>
        <end position="142"/>
    </location>
</feature>
<dbReference type="EMBL" id="JACOOV010000034">
    <property type="protein sequence ID" value="MBC5655425.1"/>
    <property type="molecule type" value="Genomic_DNA"/>
</dbReference>
<evidence type="ECO:0000259" key="2">
    <source>
        <dbReference type="Pfam" id="PF14501"/>
    </source>
</evidence>
<gene>
    <name evidence="3" type="ORF">H8R98_13315</name>
</gene>
<protein>
    <submittedName>
        <fullName evidence="3">GHKL domain-containing protein</fullName>
    </submittedName>
</protein>
<dbReference type="Pfam" id="PF14501">
    <property type="entry name" value="HATPase_c_5"/>
    <property type="match status" value="1"/>
</dbReference>
<dbReference type="InterPro" id="IPR036890">
    <property type="entry name" value="HATPase_C_sf"/>
</dbReference>
<dbReference type="SUPFAM" id="SSF55874">
    <property type="entry name" value="ATPase domain of HSP90 chaperone/DNA topoisomerase II/histidine kinase"/>
    <property type="match status" value="1"/>
</dbReference>
<comment type="caution">
    <text evidence="3">The sequence shown here is derived from an EMBL/GenBank/DDBJ whole genome shotgun (WGS) entry which is preliminary data.</text>
</comment>
<organism evidence="3 4">
    <name type="scientific">Blautia lenta</name>
    <dbReference type="NCBI Taxonomy" id="2763029"/>
    <lineage>
        <taxon>Bacteria</taxon>
        <taxon>Bacillati</taxon>
        <taxon>Bacillota</taxon>
        <taxon>Clostridia</taxon>
        <taxon>Lachnospirales</taxon>
        <taxon>Lachnospiraceae</taxon>
        <taxon>Blautia</taxon>
    </lineage>
</organism>
<feature type="transmembrane region" description="Helical" evidence="1">
    <location>
        <begin position="193"/>
        <end position="211"/>
    </location>
</feature>
<evidence type="ECO:0000256" key="1">
    <source>
        <dbReference type="SAM" id="Phobius"/>
    </source>
</evidence>
<sequence>MEIILSLLCVLVHIPTLMLRYVPFKERVSSKNKKRLIFWYTAGLIPDFFLCLWIIETGRMTVTFYKFNMLFYCVIMGIVNILIIKGYTKEHLFSFGLTALIVWLTFVIGVYITEQIGYEMLNEGLILETIIGFTLYIISYHWYRNLMRKTVTPFLDIDSEDYWNNIWFIPIAMFLSGLLSHGLEEYTATVHQLISRILLGMATIVLCHRIAQDYRKMLEKIQLNQQLEMQKKYYASLREAMEAEHEVRHNFKHQLAALKGFLETGNTEELRQYCDTLENRLLNIAEIPYTGNAAADGVLYHYACIAKEENISFKVCCRLNKLSISDTDLCCLLGNALDNAVTACGRYDSERYITVASEKNQDMLLLTVDNSFDGMVLKKEEKILSRKRKDEAGIGIRSMQQICEKYNGTSRFEVAGNQFEASFMIHI</sequence>
<dbReference type="PANTHER" id="PTHR40448:SF1">
    <property type="entry name" value="TWO-COMPONENT SENSOR HISTIDINE KINASE"/>
    <property type="match status" value="1"/>
</dbReference>
<accession>A0ABR7EQJ0</accession>
<feature type="transmembrane region" description="Helical" evidence="1">
    <location>
        <begin position="67"/>
        <end position="87"/>
    </location>
</feature>
<keyword evidence="1" id="KW-0472">Membrane</keyword>
<evidence type="ECO:0000313" key="3">
    <source>
        <dbReference type="EMBL" id="MBC5655425.1"/>
    </source>
</evidence>
<proteinExistence type="predicted"/>
<dbReference type="RefSeq" id="WP_186835731.1">
    <property type="nucleotide sequence ID" value="NZ_JACOOV010000034.1"/>
</dbReference>
<feature type="domain" description="Sensor histidine kinase NatK-like C-terminal" evidence="2">
    <location>
        <begin position="327"/>
        <end position="425"/>
    </location>
</feature>
<keyword evidence="1" id="KW-0812">Transmembrane</keyword>
<keyword evidence="1" id="KW-1133">Transmembrane helix</keyword>
<evidence type="ECO:0000313" key="4">
    <source>
        <dbReference type="Proteomes" id="UP000621237"/>
    </source>
</evidence>
<feature type="transmembrane region" description="Helical" evidence="1">
    <location>
        <begin position="36"/>
        <end position="55"/>
    </location>
</feature>
<dbReference type="Proteomes" id="UP000621237">
    <property type="component" value="Unassembled WGS sequence"/>
</dbReference>
<name>A0ABR7EQJ0_9FIRM</name>
<feature type="transmembrane region" description="Helical" evidence="1">
    <location>
        <begin position="162"/>
        <end position="181"/>
    </location>
</feature>